<evidence type="ECO:0000256" key="8">
    <source>
        <dbReference type="SAM" id="MobiDB-lite"/>
    </source>
</evidence>
<evidence type="ECO:0000256" key="7">
    <source>
        <dbReference type="PROSITE-ProRule" id="PRU00042"/>
    </source>
</evidence>
<dbReference type="Pfam" id="PF00172">
    <property type="entry name" value="Zn_clus"/>
    <property type="match status" value="1"/>
</dbReference>
<dbReference type="InterPro" id="IPR036864">
    <property type="entry name" value="Zn2-C6_fun-type_DNA-bd_sf"/>
</dbReference>
<dbReference type="Gene3D" id="3.30.160.60">
    <property type="entry name" value="Classic Zinc Finger"/>
    <property type="match status" value="1"/>
</dbReference>
<organism evidence="11 12">
    <name type="scientific">Sclerotinia sclerotiorum (strain ATCC 18683 / 1980 / Ss-1)</name>
    <name type="common">White mold</name>
    <name type="synonym">Whetzelinia sclerotiorum</name>
    <dbReference type="NCBI Taxonomy" id="665079"/>
    <lineage>
        <taxon>Eukaryota</taxon>
        <taxon>Fungi</taxon>
        <taxon>Dikarya</taxon>
        <taxon>Ascomycota</taxon>
        <taxon>Pezizomycotina</taxon>
        <taxon>Leotiomycetes</taxon>
        <taxon>Helotiales</taxon>
        <taxon>Sclerotiniaceae</taxon>
        <taxon>Sclerotinia</taxon>
    </lineage>
</organism>
<evidence type="ECO:0000313" key="11">
    <source>
        <dbReference type="EMBL" id="APA09284.1"/>
    </source>
</evidence>
<dbReference type="PROSITE" id="PS50048">
    <property type="entry name" value="ZN2_CY6_FUNGAL_2"/>
    <property type="match status" value="1"/>
</dbReference>
<feature type="compositionally biased region" description="Polar residues" evidence="8">
    <location>
        <begin position="125"/>
        <end position="162"/>
    </location>
</feature>
<sequence length="651" mass="72715">MKRTSPSTDASFPSYLCQICLSTYSTVGHLRRHEAVHAGQRLFGCHFCDQHFFRSDAARRHSRSCPNRGDKPMPPLRPRGKQKQSCDSCAKSKRACSRGHPCEGCQLSKVPCTYYRSTGNHEGRQPLQTTQETGASLQQLHSSVSAQSNEAGNKSPAPSITPQEHRLQFDFLLQYTMPGKDSLMGFFGSLTTTIIPNPTISTLSAPSSSSLMPSSSLLGFPDELEYLMHGNTLPILDDFIWNSQTSTPSIDPSLVYSPQLESRLQELISQLVIAQDKLSRRCDGDVPPFSEEVKSVLLTVPNLVDFTQLYFDHWHPHSPIIHQPTYNLETVPLPLLFAVFLIGAAYSSPRDTAGLATECGTLCEEFVFEDDEVKSILRTDQGFEGPTSLQSVQAAILVAVLQTWQNGPEARRRMRKKRYSDIVAMARALGYTSAKNIYATGIHPFNWLGYIEAEAKIRAVATIYLIDTYFTVFHAYPPRIMVSEMVGDMPSSEEAYAATDALVCEGYLLGINEKPRASVATSVAMLLRDEWDAVNHYKLTTYNLFMLLSGLNNTFFLLKSNAMGMHNSDRIVQALDRWKILWDNHLEHARPGFPTIGYYKNSLEFWQLAKLVLKVEVGNEQMGLNKPVETDENSLLAINALVEKFQGTSIS</sequence>
<dbReference type="GO" id="GO:0000978">
    <property type="term" value="F:RNA polymerase II cis-regulatory region sequence-specific DNA binding"/>
    <property type="evidence" value="ECO:0007669"/>
    <property type="project" value="InterPro"/>
</dbReference>
<dbReference type="GO" id="GO:0006351">
    <property type="term" value="P:DNA-templated transcription"/>
    <property type="evidence" value="ECO:0007669"/>
    <property type="project" value="InterPro"/>
</dbReference>
<dbReference type="SMART" id="SM00066">
    <property type="entry name" value="GAL4"/>
    <property type="match status" value="1"/>
</dbReference>
<dbReference type="InterPro" id="IPR036236">
    <property type="entry name" value="Znf_C2H2_sf"/>
</dbReference>
<dbReference type="PANTHER" id="PTHR40626:SF3">
    <property type="entry name" value="TRANSCRIPTION FACTOR WITH C2H2 AND ZN(2)-CYS(6) DNA BINDING DOMAIN (EUROFUNG)-RELATED"/>
    <property type="match status" value="1"/>
</dbReference>
<proteinExistence type="predicted"/>
<evidence type="ECO:0000256" key="2">
    <source>
        <dbReference type="ARBA" id="ARBA00022723"/>
    </source>
</evidence>
<evidence type="ECO:0000313" key="12">
    <source>
        <dbReference type="Proteomes" id="UP000177798"/>
    </source>
</evidence>
<keyword evidence="6" id="KW-0539">Nucleus</keyword>
<dbReference type="GO" id="GO:0008270">
    <property type="term" value="F:zinc ion binding"/>
    <property type="evidence" value="ECO:0007669"/>
    <property type="project" value="UniProtKB-KW"/>
</dbReference>
<evidence type="ECO:0000256" key="5">
    <source>
        <dbReference type="ARBA" id="ARBA00022833"/>
    </source>
</evidence>
<evidence type="ECO:0000256" key="3">
    <source>
        <dbReference type="ARBA" id="ARBA00022737"/>
    </source>
</evidence>
<feature type="domain" description="C2H2-type" evidence="10">
    <location>
        <begin position="15"/>
        <end position="42"/>
    </location>
</feature>
<evidence type="ECO:0000256" key="4">
    <source>
        <dbReference type="ARBA" id="ARBA00022771"/>
    </source>
</evidence>
<dbReference type="InterPro" id="IPR007219">
    <property type="entry name" value="XnlR_reg_dom"/>
</dbReference>
<keyword evidence="4 7" id="KW-0863">Zinc-finger</keyword>
<protein>
    <recommendedName>
        <fullName evidence="13">C2H2-type domain-containing protein</fullName>
    </recommendedName>
</protein>
<dbReference type="OrthoDB" id="654211at2759"/>
<accession>A0A1D9Q2W8</accession>
<reference evidence="12" key="1">
    <citation type="journal article" date="2017" name="Genome Biol. Evol.">
        <title>The complete genome sequence of the phytopathogenic fungus Sclerotinia sclerotiorum reveals insights into the genome architecture of broad host range pathogens.</title>
        <authorList>
            <person name="Derbyshire M."/>
            <person name="Denton-Giles M."/>
            <person name="Hegedus D."/>
            <person name="Seifbarghy S."/>
            <person name="Rollins J."/>
            <person name="van Kan J."/>
            <person name="Seidl M.F."/>
            <person name="Faino L."/>
            <person name="Mbengue M."/>
            <person name="Navaud O."/>
            <person name="Raffaele S."/>
            <person name="Hammond-Kosack K."/>
            <person name="Heard S."/>
            <person name="Oliver R."/>
        </authorList>
    </citation>
    <scope>NUCLEOTIDE SEQUENCE [LARGE SCALE GENOMIC DNA]</scope>
    <source>
        <strain evidence="12">ATCC 18683 / 1980 / Ss-1</strain>
    </source>
</reference>
<evidence type="ECO:0000259" key="10">
    <source>
        <dbReference type="PROSITE" id="PS50157"/>
    </source>
</evidence>
<evidence type="ECO:0000256" key="1">
    <source>
        <dbReference type="ARBA" id="ARBA00004123"/>
    </source>
</evidence>
<dbReference type="EMBL" id="CP017818">
    <property type="protein sequence ID" value="APA09284.1"/>
    <property type="molecule type" value="Genomic_DNA"/>
</dbReference>
<dbReference type="InterPro" id="IPR013087">
    <property type="entry name" value="Znf_C2H2_type"/>
</dbReference>
<keyword evidence="2" id="KW-0479">Metal-binding</keyword>
<evidence type="ECO:0008006" key="13">
    <source>
        <dbReference type="Google" id="ProtNLM"/>
    </source>
</evidence>
<evidence type="ECO:0000256" key="6">
    <source>
        <dbReference type="ARBA" id="ARBA00023242"/>
    </source>
</evidence>
<dbReference type="SUPFAM" id="SSF57701">
    <property type="entry name" value="Zn2/Cys6 DNA-binding domain"/>
    <property type="match status" value="1"/>
</dbReference>
<dbReference type="InterPro" id="IPR051059">
    <property type="entry name" value="VerF-like"/>
</dbReference>
<feature type="region of interest" description="Disordered" evidence="8">
    <location>
        <begin position="123"/>
        <end position="162"/>
    </location>
</feature>
<gene>
    <name evidence="11" type="ORF">sscle_05g040540</name>
</gene>
<keyword evidence="5" id="KW-0862">Zinc</keyword>
<evidence type="ECO:0000259" key="9">
    <source>
        <dbReference type="PROSITE" id="PS50048"/>
    </source>
</evidence>
<comment type="subcellular location">
    <subcellularLocation>
        <location evidence="1">Nucleus</location>
    </subcellularLocation>
</comment>
<dbReference type="GO" id="GO:0005634">
    <property type="term" value="C:nucleus"/>
    <property type="evidence" value="ECO:0007669"/>
    <property type="project" value="UniProtKB-SubCell"/>
</dbReference>
<feature type="region of interest" description="Disordered" evidence="8">
    <location>
        <begin position="59"/>
        <end position="84"/>
    </location>
</feature>
<dbReference type="CDD" id="cd00067">
    <property type="entry name" value="GAL4"/>
    <property type="match status" value="1"/>
</dbReference>
<dbReference type="Proteomes" id="UP000177798">
    <property type="component" value="Chromosome 5"/>
</dbReference>
<feature type="domain" description="C2H2-type" evidence="10">
    <location>
        <begin position="43"/>
        <end position="72"/>
    </location>
</feature>
<dbReference type="PROSITE" id="PS00028">
    <property type="entry name" value="ZINC_FINGER_C2H2_1"/>
    <property type="match status" value="1"/>
</dbReference>
<dbReference type="Gene3D" id="4.10.240.10">
    <property type="entry name" value="Zn(2)-C6 fungal-type DNA-binding domain"/>
    <property type="match status" value="1"/>
</dbReference>
<dbReference type="InterPro" id="IPR001138">
    <property type="entry name" value="Zn2Cys6_DnaBD"/>
</dbReference>
<dbReference type="Pfam" id="PF04082">
    <property type="entry name" value="Fungal_trans"/>
    <property type="match status" value="1"/>
</dbReference>
<dbReference type="GO" id="GO:0000981">
    <property type="term" value="F:DNA-binding transcription factor activity, RNA polymerase II-specific"/>
    <property type="evidence" value="ECO:0007669"/>
    <property type="project" value="InterPro"/>
</dbReference>
<dbReference type="PROSITE" id="PS50157">
    <property type="entry name" value="ZINC_FINGER_C2H2_2"/>
    <property type="match status" value="2"/>
</dbReference>
<name>A0A1D9Q2W8_SCLS1</name>
<feature type="domain" description="Zn(2)-C6 fungal-type" evidence="9">
    <location>
        <begin position="85"/>
        <end position="114"/>
    </location>
</feature>
<dbReference type="CDD" id="cd12148">
    <property type="entry name" value="fungal_TF_MHR"/>
    <property type="match status" value="1"/>
</dbReference>
<dbReference type="SUPFAM" id="SSF57667">
    <property type="entry name" value="beta-beta-alpha zinc fingers"/>
    <property type="match status" value="1"/>
</dbReference>
<dbReference type="AlphaFoldDB" id="A0A1D9Q2W8"/>
<dbReference type="PANTHER" id="PTHR40626">
    <property type="entry name" value="MIP31509P"/>
    <property type="match status" value="1"/>
</dbReference>
<dbReference type="VEuPathDB" id="FungiDB:sscle_05g040540"/>
<keyword evidence="3" id="KW-0677">Repeat</keyword>